<keyword evidence="4 5" id="KW-0472">Membrane</keyword>
<keyword evidence="8" id="KW-1185">Reference proteome</keyword>
<dbReference type="EMBL" id="CAJFCJ010000001">
    <property type="protein sequence ID" value="CAD5111395.1"/>
    <property type="molecule type" value="Genomic_DNA"/>
</dbReference>
<feature type="transmembrane region" description="Helical" evidence="5">
    <location>
        <begin position="89"/>
        <end position="111"/>
    </location>
</feature>
<dbReference type="AlphaFoldDB" id="A0A7I8V6Q1"/>
<feature type="transmembrane region" description="Helical" evidence="5">
    <location>
        <begin position="184"/>
        <end position="204"/>
    </location>
</feature>
<accession>A0A7I8V6Q1</accession>
<evidence type="ECO:0000313" key="8">
    <source>
        <dbReference type="Proteomes" id="UP000549394"/>
    </source>
</evidence>
<evidence type="ECO:0000256" key="1">
    <source>
        <dbReference type="ARBA" id="ARBA00004141"/>
    </source>
</evidence>
<dbReference type="Pfam" id="PF03151">
    <property type="entry name" value="TPT"/>
    <property type="match status" value="1"/>
</dbReference>
<keyword evidence="3 5" id="KW-1133">Transmembrane helix</keyword>
<feature type="transmembrane region" description="Helical" evidence="5">
    <location>
        <begin position="25"/>
        <end position="42"/>
    </location>
</feature>
<proteinExistence type="predicted"/>
<reference evidence="7 8" key="1">
    <citation type="submission" date="2020-08" db="EMBL/GenBank/DDBJ databases">
        <authorList>
            <person name="Hejnol A."/>
        </authorList>
    </citation>
    <scope>NUCLEOTIDE SEQUENCE [LARGE SCALE GENOMIC DNA]</scope>
</reference>
<dbReference type="InterPro" id="IPR050186">
    <property type="entry name" value="TPT_transporter"/>
</dbReference>
<evidence type="ECO:0000256" key="2">
    <source>
        <dbReference type="ARBA" id="ARBA00022692"/>
    </source>
</evidence>
<evidence type="ECO:0000259" key="6">
    <source>
        <dbReference type="Pfam" id="PF03151"/>
    </source>
</evidence>
<feature type="transmembrane region" description="Helical" evidence="5">
    <location>
        <begin position="131"/>
        <end position="151"/>
    </location>
</feature>
<comment type="caution">
    <text evidence="7">The sequence shown here is derived from an EMBL/GenBank/DDBJ whole genome shotgun (WGS) entry which is preliminary data.</text>
</comment>
<sequence length="251" mass="27884">MTKSTAIIFILIFSIIFNLEKPRKSIVVVVILISVGLFLFTFELTQFSLLGFSLVLSASCLSGIRWTLAQLVMQRSSLGLPNPIDMIYYIQPWMIMALFPLLCAVEGNHLIKILKSLFSDKFGVGECFRQFGLVFAGALLAFAMECSEYLLLSSTSSLTLSISGIFKEIITLTLAALINNDKLNPINITGLVMCLFGIIFHISIKAQKEARNQLRSQSTDSAESSPAKKEDVLRSLLRNSRTISESSYTFE</sequence>
<gene>
    <name evidence="7" type="ORF">DGYR_LOCUS697</name>
</gene>
<evidence type="ECO:0000256" key="5">
    <source>
        <dbReference type="SAM" id="Phobius"/>
    </source>
</evidence>
<keyword evidence="2 5" id="KW-0812">Transmembrane</keyword>
<dbReference type="GO" id="GO:0016020">
    <property type="term" value="C:membrane"/>
    <property type="evidence" value="ECO:0007669"/>
    <property type="project" value="UniProtKB-SubCell"/>
</dbReference>
<organism evidence="7 8">
    <name type="scientific">Dimorphilus gyrociliatus</name>
    <dbReference type="NCBI Taxonomy" id="2664684"/>
    <lineage>
        <taxon>Eukaryota</taxon>
        <taxon>Metazoa</taxon>
        <taxon>Spiralia</taxon>
        <taxon>Lophotrochozoa</taxon>
        <taxon>Annelida</taxon>
        <taxon>Polychaeta</taxon>
        <taxon>Polychaeta incertae sedis</taxon>
        <taxon>Dinophilidae</taxon>
        <taxon>Dimorphilus</taxon>
    </lineage>
</organism>
<dbReference type="PANTHER" id="PTHR11132">
    <property type="entry name" value="SOLUTE CARRIER FAMILY 35"/>
    <property type="match status" value="1"/>
</dbReference>
<dbReference type="OrthoDB" id="18894at2759"/>
<name>A0A7I8V6Q1_9ANNE</name>
<protein>
    <submittedName>
        <fullName evidence="7">DgyrCDS707</fullName>
    </submittedName>
</protein>
<dbReference type="InterPro" id="IPR004853">
    <property type="entry name" value="Sugar_P_trans_dom"/>
</dbReference>
<dbReference type="Proteomes" id="UP000549394">
    <property type="component" value="Unassembled WGS sequence"/>
</dbReference>
<evidence type="ECO:0000256" key="4">
    <source>
        <dbReference type="ARBA" id="ARBA00023136"/>
    </source>
</evidence>
<evidence type="ECO:0000256" key="3">
    <source>
        <dbReference type="ARBA" id="ARBA00022989"/>
    </source>
</evidence>
<feature type="domain" description="Sugar phosphate transporter" evidence="6">
    <location>
        <begin position="3"/>
        <end position="199"/>
    </location>
</feature>
<comment type="subcellular location">
    <subcellularLocation>
        <location evidence="1">Membrane</location>
        <topology evidence="1">Multi-pass membrane protein</topology>
    </subcellularLocation>
</comment>
<evidence type="ECO:0000313" key="7">
    <source>
        <dbReference type="EMBL" id="CAD5111395.1"/>
    </source>
</evidence>